<comment type="similarity">
    <text evidence="5">Belongs to the creatininase superfamily.</text>
</comment>
<evidence type="ECO:0000256" key="4">
    <source>
        <dbReference type="ARBA" id="ARBA00022833"/>
    </source>
</evidence>
<reference evidence="7" key="1">
    <citation type="submission" date="2015-07" db="EMBL/GenBank/DDBJ databases">
        <title>Discovery of a poly(ethylene terephthalate assimilation.</title>
        <authorList>
            <person name="Yoshida S."/>
            <person name="Hiraga K."/>
            <person name="Takehana T."/>
            <person name="Taniguchi I."/>
            <person name="Yamaji H."/>
            <person name="Maeda Y."/>
            <person name="Toyohara K."/>
            <person name="Miyamoto K."/>
            <person name="Kimura Y."/>
            <person name="Oda K."/>
        </authorList>
    </citation>
    <scope>NUCLEOTIDE SEQUENCE [LARGE SCALE GENOMIC DNA]</scope>
    <source>
        <strain evidence="7">NBRC 110686 / TISTR 2288 / 201-F6</strain>
    </source>
</reference>
<dbReference type="RefSeq" id="WP_197284753.1">
    <property type="nucleotide sequence ID" value="NZ_BBYR01000068.1"/>
</dbReference>
<proteinExistence type="inferred from homology"/>
<dbReference type="Proteomes" id="UP000037660">
    <property type="component" value="Unassembled WGS sequence"/>
</dbReference>
<evidence type="ECO:0000256" key="3">
    <source>
        <dbReference type="ARBA" id="ARBA00022801"/>
    </source>
</evidence>
<organism evidence="6 7">
    <name type="scientific">Piscinibacter sakaiensis</name>
    <name type="common">Ideonella sakaiensis</name>
    <dbReference type="NCBI Taxonomy" id="1547922"/>
    <lineage>
        <taxon>Bacteria</taxon>
        <taxon>Pseudomonadati</taxon>
        <taxon>Pseudomonadota</taxon>
        <taxon>Betaproteobacteria</taxon>
        <taxon>Burkholderiales</taxon>
        <taxon>Sphaerotilaceae</taxon>
        <taxon>Piscinibacter</taxon>
    </lineage>
</organism>
<evidence type="ECO:0000256" key="1">
    <source>
        <dbReference type="ARBA" id="ARBA00001947"/>
    </source>
</evidence>
<name>A0A0K8P6I0_PISS1</name>
<gene>
    <name evidence="6" type="ORF">ISF6_4400</name>
</gene>
<dbReference type="InterPro" id="IPR024087">
    <property type="entry name" value="Creatininase-like_sf"/>
</dbReference>
<dbReference type="InterPro" id="IPR003785">
    <property type="entry name" value="Creatininase/forma_Hydrolase"/>
</dbReference>
<dbReference type="STRING" id="1547922.ISF6_4400"/>
<dbReference type="PANTHER" id="PTHR35005:SF1">
    <property type="entry name" value="2-AMINO-5-FORMYLAMINO-6-RIBOSYLAMINOPYRIMIDIN-4(3H)-ONE 5'-MONOPHOSPHATE DEFORMYLASE"/>
    <property type="match status" value="1"/>
</dbReference>
<dbReference type="GO" id="GO:0016811">
    <property type="term" value="F:hydrolase activity, acting on carbon-nitrogen (but not peptide) bonds, in linear amides"/>
    <property type="evidence" value="ECO:0007669"/>
    <property type="project" value="TreeGrafter"/>
</dbReference>
<dbReference type="Pfam" id="PF02633">
    <property type="entry name" value="Creatininase"/>
    <property type="match status" value="1"/>
</dbReference>
<dbReference type="EMBL" id="BBYR01000068">
    <property type="protein sequence ID" value="GAP38206.1"/>
    <property type="molecule type" value="Genomic_DNA"/>
</dbReference>
<evidence type="ECO:0000256" key="5">
    <source>
        <dbReference type="ARBA" id="ARBA00024029"/>
    </source>
</evidence>
<reference evidence="6 7" key="2">
    <citation type="journal article" date="2016" name="Science">
        <title>A bacterium that degrades and assimilates poly(ethylene terephthalate).</title>
        <authorList>
            <person name="Yoshida S."/>
            <person name="Hiraga K."/>
            <person name="Takehana T."/>
            <person name="Taniguchi I."/>
            <person name="Yamaji H."/>
            <person name="Maeda Y."/>
            <person name="Toyohara K."/>
            <person name="Miyamoto K."/>
            <person name="Kimura Y."/>
            <person name="Oda K."/>
        </authorList>
    </citation>
    <scope>NUCLEOTIDE SEQUENCE [LARGE SCALE GENOMIC DNA]</scope>
    <source>
        <strain evidence="7">NBRC 110686 / TISTR 2288 / 201-F6</strain>
    </source>
</reference>
<accession>A0A0K8P6I0</accession>
<comment type="caution">
    <text evidence="6">The sequence shown here is derived from an EMBL/GenBank/DDBJ whole genome shotgun (WGS) entry which is preliminary data.</text>
</comment>
<evidence type="ECO:0000256" key="2">
    <source>
        <dbReference type="ARBA" id="ARBA00022723"/>
    </source>
</evidence>
<keyword evidence="4" id="KW-0862">Zinc</keyword>
<dbReference type="AlphaFoldDB" id="A0A0K8P6I0"/>
<comment type="cofactor">
    <cofactor evidence="1">
        <name>Zn(2+)</name>
        <dbReference type="ChEBI" id="CHEBI:29105"/>
    </cofactor>
</comment>
<dbReference type="PANTHER" id="PTHR35005">
    <property type="entry name" value="3-DEHYDRO-SCYLLO-INOSOSE HYDROLASE"/>
    <property type="match status" value="1"/>
</dbReference>
<dbReference type="GO" id="GO:0047789">
    <property type="term" value="F:creatininase activity"/>
    <property type="evidence" value="ECO:0007669"/>
    <property type="project" value="UniProtKB-EC"/>
</dbReference>
<protein>
    <submittedName>
        <fullName evidence="6">Creatinine amidohydrolase</fullName>
        <ecNumber evidence="6">3.5.2.10</ecNumber>
    </submittedName>
</protein>
<evidence type="ECO:0000313" key="6">
    <source>
        <dbReference type="EMBL" id="GAP38206.1"/>
    </source>
</evidence>
<dbReference type="GO" id="GO:0009231">
    <property type="term" value="P:riboflavin biosynthetic process"/>
    <property type="evidence" value="ECO:0007669"/>
    <property type="project" value="TreeGrafter"/>
</dbReference>
<dbReference type="EC" id="3.5.2.10" evidence="6"/>
<keyword evidence="3 6" id="KW-0378">Hydrolase</keyword>
<sequence>MLHGWFPENRYFPYLTSPDVAALEDKENTVILLPVAAIEQHGAHLPLAVDTAIVCGVLGQALHRLDAATPCFVLPPLCYGKSNEHIHFPGTLTLDAVTLLQTVMQLGASVYRAGFRKLAIVNSHGGQPEVMAIAARDLRIAQAGLTVFSTFLWAVPNRRQDLFPERERLGGLHAGGDETSVLLHLLPQQVKLERAQAHYAPDSGGWLAPEGGLAYAWKTDDIAPGGVLGDPFLASVEKGRELVDSMAASWVTLIREMHAFRQPTFPIRT</sequence>
<dbReference type="GO" id="GO:0046872">
    <property type="term" value="F:metal ion binding"/>
    <property type="evidence" value="ECO:0007669"/>
    <property type="project" value="UniProtKB-KW"/>
</dbReference>
<evidence type="ECO:0000313" key="7">
    <source>
        <dbReference type="Proteomes" id="UP000037660"/>
    </source>
</evidence>
<dbReference type="Gene3D" id="3.40.50.10310">
    <property type="entry name" value="Creatininase"/>
    <property type="match status" value="1"/>
</dbReference>
<dbReference type="SUPFAM" id="SSF102215">
    <property type="entry name" value="Creatininase"/>
    <property type="match status" value="1"/>
</dbReference>
<keyword evidence="7" id="KW-1185">Reference proteome</keyword>
<keyword evidence="2" id="KW-0479">Metal-binding</keyword>